<keyword evidence="2" id="KW-1185">Reference proteome</keyword>
<dbReference type="EMBL" id="WSTA01000051">
    <property type="protein sequence ID" value="MWB99193.1"/>
    <property type="molecule type" value="Genomic_DNA"/>
</dbReference>
<dbReference type="Gene3D" id="3.30.300.20">
    <property type="match status" value="1"/>
</dbReference>
<sequence length="174" mass="18153">MERECEDPESELGRGIGAPVHVPTDNVAHGSVSVARTGERTFEGRNESGTSILIGPAGTPGHFSPGELLKLALAGCAGMSADRGIARRLGEDAAVTVWVHGASNAENRYDRVVEEIVLDLGGLDDDARATLERVIRASIDRGCTVERSIGEQIDVAHAIVDAAVEPGHAAAVPN</sequence>
<protein>
    <submittedName>
        <fullName evidence="1">Osmotically inducible protein C</fullName>
    </submittedName>
</protein>
<evidence type="ECO:0000313" key="1">
    <source>
        <dbReference type="EMBL" id="MWB99193.1"/>
    </source>
</evidence>
<name>A0A6I4NY23_9MICO</name>
<evidence type="ECO:0000313" key="2">
    <source>
        <dbReference type="Proteomes" id="UP000438182"/>
    </source>
</evidence>
<dbReference type="SUPFAM" id="SSF82784">
    <property type="entry name" value="OsmC-like"/>
    <property type="match status" value="1"/>
</dbReference>
<dbReference type="InterPro" id="IPR003718">
    <property type="entry name" value="OsmC/Ohr_fam"/>
</dbReference>
<proteinExistence type="predicted"/>
<dbReference type="AlphaFoldDB" id="A0A6I4NY23"/>
<gene>
    <name evidence="1" type="ORF">GB864_11635</name>
</gene>
<organism evidence="1 2">
    <name type="scientific">Agromyces seonyuensis</name>
    <dbReference type="NCBI Taxonomy" id="2662446"/>
    <lineage>
        <taxon>Bacteria</taxon>
        <taxon>Bacillati</taxon>
        <taxon>Actinomycetota</taxon>
        <taxon>Actinomycetes</taxon>
        <taxon>Micrococcales</taxon>
        <taxon>Microbacteriaceae</taxon>
        <taxon>Agromyces</taxon>
    </lineage>
</organism>
<comment type="caution">
    <text evidence="1">The sequence shown here is derived from an EMBL/GenBank/DDBJ whole genome shotgun (WGS) entry which is preliminary data.</text>
</comment>
<dbReference type="InterPro" id="IPR015946">
    <property type="entry name" value="KH_dom-like_a/b"/>
</dbReference>
<dbReference type="Pfam" id="PF02566">
    <property type="entry name" value="OsmC"/>
    <property type="match status" value="1"/>
</dbReference>
<dbReference type="InterPro" id="IPR036102">
    <property type="entry name" value="OsmC/Ohrsf"/>
</dbReference>
<accession>A0A6I4NY23</accession>
<dbReference type="RefSeq" id="WP_160425218.1">
    <property type="nucleotide sequence ID" value="NZ_WSTA01000051.1"/>
</dbReference>
<reference evidence="1 2" key="1">
    <citation type="submission" date="2019-12" db="EMBL/GenBank/DDBJ databases">
        <authorList>
            <person name="Kim Y.S."/>
        </authorList>
    </citation>
    <scope>NUCLEOTIDE SEQUENCE [LARGE SCALE GENOMIC DNA]</scope>
    <source>
        <strain evidence="1 2">MMS17-SY077</strain>
    </source>
</reference>
<dbReference type="Proteomes" id="UP000438182">
    <property type="component" value="Unassembled WGS sequence"/>
</dbReference>